<dbReference type="EMBL" id="KI912113">
    <property type="protein sequence ID" value="ETS79844.1"/>
    <property type="molecule type" value="Genomic_DNA"/>
</dbReference>
<dbReference type="HOGENOM" id="CLU_046066_1_2_1"/>
<accession>W3X1F7</accession>
<dbReference type="Gene3D" id="3.40.50.1820">
    <property type="entry name" value="alpha/beta hydrolase"/>
    <property type="match status" value="1"/>
</dbReference>
<name>W3X1F7_PESFW</name>
<dbReference type="GeneID" id="19272386"/>
<dbReference type="RefSeq" id="XP_007834145.1">
    <property type="nucleotide sequence ID" value="XM_007835954.1"/>
</dbReference>
<dbReference type="PANTHER" id="PTHR37017:SF13">
    <property type="entry name" value="AB HYDROLASE-1 DOMAIN-CONTAINING PROTEIN"/>
    <property type="match status" value="1"/>
</dbReference>
<evidence type="ECO:0000313" key="3">
    <source>
        <dbReference type="Proteomes" id="UP000030651"/>
    </source>
</evidence>
<dbReference type="Pfam" id="PF12697">
    <property type="entry name" value="Abhydrolase_6"/>
    <property type="match status" value="1"/>
</dbReference>
<evidence type="ECO:0000313" key="2">
    <source>
        <dbReference type="EMBL" id="ETS79844.1"/>
    </source>
</evidence>
<dbReference type="SUPFAM" id="SSF53474">
    <property type="entry name" value="alpha/beta-Hydrolases"/>
    <property type="match status" value="1"/>
</dbReference>
<dbReference type="OrthoDB" id="1263307at2759"/>
<organism evidence="2 3">
    <name type="scientific">Pestalotiopsis fici (strain W106-1 / CGMCC3.15140)</name>
    <dbReference type="NCBI Taxonomy" id="1229662"/>
    <lineage>
        <taxon>Eukaryota</taxon>
        <taxon>Fungi</taxon>
        <taxon>Dikarya</taxon>
        <taxon>Ascomycota</taxon>
        <taxon>Pezizomycotina</taxon>
        <taxon>Sordariomycetes</taxon>
        <taxon>Xylariomycetidae</taxon>
        <taxon>Amphisphaeriales</taxon>
        <taxon>Sporocadaceae</taxon>
        <taxon>Pestalotiopsis</taxon>
    </lineage>
</organism>
<dbReference type="InterPro" id="IPR029058">
    <property type="entry name" value="AB_hydrolase_fold"/>
</dbReference>
<dbReference type="eggNOG" id="ENOG502RQNF">
    <property type="taxonomic scope" value="Eukaryota"/>
</dbReference>
<feature type="domain" description="AB hydrolase-1" evidence="1">
    <location>
        <begin position="15"/>
        <end position="245"/>
    </location>
</feature>
<dbReference type="InterPro" id="IPR052897">
    <property type="entry name" value="Sec-Metab_Biosynth_Hydrolase"/>
</dbReference>
<dbReference type="AlphaFoldDB" id="W3X1F7"/>
<dbReference type="InterPro" id="IPR000073">
    <property type="entry name" value="AB_hydrolase_1"/>
</dbReference>
<dbReference type="PANTHER" id="PTHR37017">
    <property type="entry name" value="AB HYDROLASE-1 DOMAIN-CONTAINING PROTEIN-RELATED"/>
    <property type="match status" value="1"/>
</dbReference>
<reference evidence="3" key="1">
    <citation type="journal article" date="2015" name="BMC Genomics">
        <title>Genomic and transcriptomic analysis of the endophytic fungus Pestalotiopsis fici reveals its lifestyle and high potential for synthesis of natural products.</title>
        <authorList>
            <person name="Wang X."/>
            <person name="Zhang X."/>
            <person name="Liu L."/>
            <person name="Xiang M."/>
            <person name="Wang W."/>
            <person name="Sun X."/>
            <person name="Che Y."/>
            <person name="Guo L."/>
            <person name="Liu G."/>
            <person name="Guo L."/>
            <person name="Wang C."/>
            <person name="Yin W.B."/>
            <person name="Stadler M."/>
            <person name="Zhang X."/>
            <person name="Liu X."/>
        </authorList>
    </citation>
    <scope>NUCLEOTIDE SEQUENCE [LARGE SCALE GENOMIC DNA]</scope>
    <source>
        <strain evidence="3">W106-1 / CGMCC3.15140</strain>
    </source>
</reference>
<keyword evidence="3" id="KW-1185">Reference proteome</keyword>
<sequence length="257" mass="27674">MSHSKPAILFIIFKHGAYHPPSCYSRLTEKLETAGFELVTPRLASLGEGKVGITLDDDVAVVKTAAKALIDAGKEVVLVAHSYGGFVTINAAKGLSVTELQAQGQEGGIKHIVYLSACFKEKGATANEACNPTCAVPPDFDDIFAIHMVGEKVSCSLKDTETTRRYFLQPASDEDMNAALAQLEPMCVDIFNIPSPTGPSELSIPQTFFVCGKDHVVLPETQEKAVADGGMRAIRLPESGHAPYLNLRKSLQTRLSR</sequence>
<gene>
    <name evidence="2" type="ORF">PFICI_07373</name>
</gene>
<proteinExistence type="predicted"/>
<evidence type="ECO:0000259" key="1">
    <source>
        <dbReference type="Pfam" id="PF12697"/>
    </source>
</evidence>
<protein>
    <recommendedName>
        <fullName evidence="1">AB hydrolase-1 domain-containing protein</fullName>
    </recommendedName>
</protein>
<dbReference type="KEGG" id="pfy:PFICI_07373"/>
<dbReference type="InParanoid" id="W3X1F7"/>
<dbReference type="Proteomes" id="UP000030651">
    <property type="component" value="Unassembled WGS sequence"/>
</dbReference>